<dbReference type="InterPro" id="IPR001021">
    <property type="entry name" value="Ribosomal_bL25_long"/>
</dbReference>
<keyword evidence="10" id="KW-1185">Reference proteome</keyword>
<evidence type="ECO:0000313" key="9">
    <source>
        <dbReference type="EMBL" id="MEE2526440.1"/>
    </source>
</evidence>
<evidence type="ECO:0000256" key="3">
    <source>
        <dbReference type="ARBA" id="ARBA00022980"/>
    </source>
</evidence>
<name>A0ABU7LRC8_9PROT</name>
<dbReference type="GO" id="GO:0005840">
    <property type="term" value="C:ribosome"/>
    <property type="evidence" value="ECO:0007669"/>
    <property type="project" value="UniProtKB-KW"/>
</dbReference>
<keyword evidence="3 5" id="KW-0689">Ribosomal protein</keyword>
<dbReference type="EMBL" id="JAZDRP010000004">
    <property type="protein sequence ID" value="MEE2526440.1"/>
    <property type="molecule type" value="Genomic_DNA"/>
</dbReference>
<dbReference type="InterPro" id="IPR020930">
    <property type="entry name" value="Ribosomal_uL5_bac-type"/>
</dbReference>
<dbReference type="NCBIfam" id="TIGR00731">
    <property type="entry name" value="bL25_bact_ctc"/>
    <property type="match status" value="1"/>
</dbReference>
<dbReference type="InterPro" id="IPR020056">
    <property type="entry name" value="Rbsml_bL25/Gln-tRNA_synth_N"/>
</dbReference>
<evidence type="ECO:0000256" key="6">
    <source>
        <dbReference type="SAM" id="MobiDB-lite"/>
    </source>
</evidence>
<gene>
    <name evidence="5" type="primary">rplY</name>
    <name evidence="5" type="synonym">ctc</name>
    <name evidence="9" type="ORF">V0U79_08680</name>
</gene>
<feature type="domain" description="Large ribosomal subunit protein bL25 beta" evidence="8">
    <location>
        <begin position="102"/>
        <end position="186"/>
    </location>
</feature>
<dbReference type="Gene3D" id="2.40.240.10">
    <property type="entry name" value="Ribosomal Protein L25, Chain P"/>
    <property type="match status" value="1"/>
</dbReference>
<reference evidence="9 10" key="1">
    <citation type="submission" date="2024-01" db="EMBL/GenBank/DDBJ databases">
        <title>Hyphobacterium bacterium isolated from marine sediment.</title>
        <authorList>
            <person name="Zhao S."/>
        </authorList>
    </citation>
    <scope>NUCLEOTIDE SEQUENCE [LARGE SCALE GENOMIC DNA]</scope>
    <source>
        <strain evidence="10">HN65</strain>
    </source>
</reference>
<evidence type="ECO:0000256" key="5">
    <source>
        <dbReference type="HAMAP-Rule" id="MF_01334"/>
    </source>
</evidence>
<dbReference type="Proteomes" id="UP001354971">
    <property type="component" value="Unassembled WGS sequence"/>
</dbReference>
<dbReference type="RefSeq" id="WP_330199103.1">
    <property type="nucleotide sequence ID" value="NZ_JAZDRP010000004.1"/>
</dbReference>
<keyword evidence="2 5" id="KW-0694">RNA-binding</keyword>
<organism evidence="9 10">
    <name type="scientific">Hyphobacterium lacteum</name>
    <dbReference type="NCBI Taxonomy" id="3116575"/>
    <lineage>
        <taxon>Bacteria</taxon>
        <taxon>Pseudomonadati</taxon>
        <taxon>Pseudomonadota</taxon>
        <taxon>Alphaproteobacteria</taxon>
        <taxon>Maricaulales</taxon>
        <taxon>Maricaulaceae</taxon>
        <taxon>Hyphobacterium</taxon>
    </lineage>
</organism>
<keyword evidence="4 5" id="KW-0687">Ribonucleoprotein</keyword>
<evidence type="ECO:0000313" key="10">
    <source>
        <dbReference type="Proteomes" id="UP001354971"/>
    </source>
</evidence>
<dbReference type="SUPFAM" id="SSF50715">
    <property type="entry name" value="Ribosomal protein L25-like"/>
    <property type="match status" value="1"/>
</dbReference>
<comment type="function">
    <text evidence="5">This is one of the proteins that binds to the 5S RNA in the ribosome where it forms part of the central protuberance.</text>
</comment>
<feature type="region of interest" description="Disordered" evidence="6">
    <location>
        <begin position="189"/>
        <end position="223"/>
    </location>
</feature>
<dbReference type="PANTHER" id="PTHR33284:SF1">
    <property type="entry name" value="RIBOSOMAL PROTEIN L25_GLN-TRNA SYNTHETASE, ANTI-CODON-BINDING DOMAIN-CONTAINING PROTEIN"/>
    <property type="match status" value="1"/>
</dbReference>
<dbReference type="InterPro" id="IPR029751">
    <property type="entry name" value="Ribosomal_L25_dom"/>
</dbReference>
<dbReference type="Pfam" id="PF01386">
    <property type="entry name" value="Ribosomal_L25p"/>
    <property type="match status" value="1"/>
</dbReference>
<comment type="caution">
    <text evidence="9">The sequence shown here is derived from an EMBL/GenBank/DDBJ whole genome shotgun (WGS) entry which is preliminary data.</text>
</comment>
<comment type="similarity">
    <text evidence="5">Belongs to the bacterial ribosomal protein bL25 family. CTC subfamily.</text>
</comment>
<accession>A0ABU7LRC8</accession>
<evidence type="ECO:0000256" key="4">
    <source>
        <dbReference type="ARBA" id="ARBA00023274"/>
    </source>
</evidence>
<comment type="subunit">
    <text evidence="5">Part of the 50S ribosomal subunit; part of the 5S rRNA/L5/L18/L25 subcomplex. Contacts the 5S rRNA. Binds to the 5S rRNA independently of L5 and L18.</text>
</comment>
<evidence type="ECO:0000259" key="8">
    <source>
        <dbReference type="Pfam" id="PF14693"/>
    </source>
</evidence>
<dbReference type="HAMAP" id="MF_01334">
    <property type="entry name" value="Ribosomal_bL25_CTC"/>
    <property type="match status" value="1"/>
</dbReference>
<dbReference type="NCBIfam" id="NF004128">
    <property type="entry name" value="PRK05618.1-2"/>
    <property type="match status" value="1"/>
</dbReference>
<feature type="compositionally biased region" description="Acidic residues" evidence="6">
    <location>
        <begin position="191"/>
        <end position="223"/>
    </location>
</feature>
<evidence type="ECO:0000256" key="1">
    <source>
        <dbReference type="ARBA" id="ARBA00022730"/>
    </source>
</evidence>
<evidence type="ECO:0000256" key="2">
    <source>
        <dbReference type="ARBA" id="ARBA00022884"/>
    </source>
</evidence>
<keyword evidence="1 5" id="KW-0699">rRNA-binding</keyword>
<proteinExistence type="inferred from homology"/>
<dbReference type="Gene3D" id="2.170.120.20">
    <property type="entry name" value="Ribosomal protein L25, beta domain"/>
    <property type="match status" value="1"/>
</dbReference>
<sequence length="223" mass="23858">MSDIVLPVDVRDNTGTGAARASRRDGYVPGTLYGGKLGPVSIAIRENVLRKAIYSGKFLSNMVTLEHKGEKQTVIPKDVQFDPVTDFPLHVDLFRVDEDSVIDVEVTVHFLNEDKAPGLKRGGALNVVRHSIELSCPAGSIPDSIEIDLSGMEIGDSVHISDVTLPENVTPTIADRDFTIATIAGARAAIEEEEDEAAEGEEGEATEAEAGEGEEGEDEASED</sequence>
<protein>
    <recommendedName>
        <fullName evidence="5">Large ribosomal subunit protein bL25</fullName>
    </recommendedName>
    <alternativeName>
        <fullName evidence="5">General stress protein CTC</fullName>
    </alternativeName>
</protein>
<dbReference type="InterPro" id="IPR011035">
    <property type="entry name" value="Ribosomal_bL25/Gln-tRNA_synth"/>
</dbReference>
<feature type="domain" description="Large ribosomal subunit protein bL25 L25" evidence="7">
    <location>
        <begin position="8"/>
        <end position="93"/>
    </location>
</feature>
<dbReference type="CDD" id="cd00495">
    <property type="entry name" value="Ribosomal_L25_TL5_CTC"/>
    <property type="match status" value="1"/>
</dbReference>
<dbReference type="Pfam" id="PF14693">
    <property type="entry name" value="Ribosomal_TL5_C"/>
    <property type="match status" value="1"/>
</dbReference>
<dbReference type="PANTHER" id="PTHR33284">
    <property type="entry name" value="RIBOSOMAL PROTEIN L25/GLN-TRNA SYNTHETASE, ANTI-CODON-BINDING DOMAIN-CONTAINING PROTEIN"/>
    <property type="match status" value="1"/>
</dbReference>
<dbReference type="InterPro" id="IPR037121">
    <property type="entry name" value="Ribosomal_bL25_C"/>
</dbReference>
<dbReference type="InterPro" id="IPR020057">
    <property type="entry name" value="Ribosomal_bL25_b-dom"/>
</dbReference>
<evidence type="ECO:0000259" key="7">
    <source>
        <dbReference type="Pfam" id="PF01386"/>
    </source>
</evidence>